<dbReference type="Proteomes" id="UP001152888">
    <property type="component" value="Unassembled WGS sequence"/>
</dbReference>
<evidence type="ECO:0000313" key="2">
    <source>
        <dbReference type="Proteomes" id="UP001152888"/>
    </source>
</evidence>
<proteinExistence type="predicted"/>
<name>A0A9P0KHI3_ACAOB</name>
<gene>
    <name evidence="1" type="ORF">ACAOBT_LOCUS11836</name>
</gene>
<sequence length="128" mass="14794">MRNYDFTIGDRCFDFYYLFGSRCNDFGFLIFGDIFGAREEDVNIRDFIRRNAPSTAFSGTLTICISGVVFGNRRDLAKLSPTSIYDLAPPLIEQLIDTSYHHSSSKSVHRRKIKSRLNYFLTHLAYTE</sequence>
<protein>
    <submittedName>
        <fullName evidence="1">Uncharacterized protein</fullName>
    </submittedName>
</protein>
<keyword evidence="2" id="KW-1185">Reference proteome</keyword>
<dbReference type="EMBL" id="CAKOFQ010006841">
    <property type="protein sequence ID" value="CAH1975899.1"/>
    <property type="molecule type" value="Genomic_DNA"/>
</dbReference>
<reference evidence="1" key="1">
    <citation type="submission" date="2022-03" db="EMBL/GenBank/DDBJ databases">
        <authorList>
            <person name="Sayadi A."/>
        </authorList>
    </citation>
    <scope>NUCLEOTIDE SEQUENCE</scope>
</reference>
<dbReference type="AlphaFoldDB" id="A0A9P0KHI3"/>
<evidence type="ECO:0000313" key="1">
    <source>
        <dbReference type="EMBL" id="CAH1975899.1"/>
    </source>
</evidence>
<organism evidence="1 2">
    <name type="scientific">Acanthoscelides obtectus</name>
    <name type="common">Bean weevil</name>
    <name type="synonym">Bruchus obtectus</name>
    <dbReference type="NCBI Taxonomy" id="200917"/>
    <lineage>
        <taxon>Eukaryota</taxon>
        <taxon>Metazoa</taxon>
        <taxon>Ecdysozoa</taxon>
        <taxon>Arthropoda</taxon>
        <taxon>Hexapoda</taxon>
        <taxon>Insecta</taxon>
        <taxon>Pterygota</taxon>
        <taxon>Neoptera</taxon>
        <taxon>Endopterygota</taxon>
        <taxon>Coleoptera</taxon>
        <taxon>Polyphaga</taxon>
        <taxon>Cucujiformia</taxon>
        <taxon>Chrysomeloidea</taxon>
        <taxon>Chrysomelidae</taxon>
        <taxon>Bruchinae</taxon>
        <taxon>Bruchini</taxon>
        <taxon>Acanthoscelides</taxon>
    </lineage>
</organism>
<accession>A0A9P0KHI3</accession>
<comment type="caution">
    <text evidence="1">The sequence shown here is derived from an EMBL/GenBank/DDBJ whole genome shotgun (WGS) entry which is preliminary data.</text>
</comment>